<feature type="region of interest" description="Disordered" evidence="1">
    <location>
        <begin position="39"/>
        <end position="59"/>
    </location>
</feature>
<gene>
    <name evidence="2" type="ORF">NC653_020497</name>
</gene>
<feature type="compositionally biased region" description="Polar residues" evidence="1">
    <location>
        <begin position="49"/>
        <end position="59"/>
    </location>
</feature>
<reference evidence="2" key="1">
    <citation type="journal article" date="2023" name="Mol. Ecol. Resour.">
        <title>Chromosome-level genome assembly of a triploid poplar Populus alba 'Berolinensis'.</title>
        <authorList>
            <person name="Chen S."/>
            <person name="Yu Y."/>
            <person name="Wang X."/>
            <person name="Wang S."/>
            <person name="Zhang T."/>
            <person name="Zhou Y."/>
            <person name="He R."/>
            <person name="Meng N."/>
            <person name="Wang Y."/>
            <person name="Liu W."/>
            <person name="Liu Z."/>
            <person name="Liu J."/>
            <person name="Guo Q."/>
            <person name="Huang H."/>
            <person name="Sederoff R.R."/>
            <person name="Wang G."/>
            <person name="Qu G."/>
            <person name="Chen S."/>
        </authorList>
    </citation>
    <scope>NUCLEOTIDE SEQUENCE</scope>
    <source>
        <strain evidence="2">SC-2020</strain>
    </source>
</reference>
<proteinExistence type="predicted"/>
<organism evidence="2 3">
    <name type="scientific">Populus alba x Populus x berolinensis</name>
    <dbReference type="NCBI Taxonomy" id="444605"/>
    <lineage>
        <taxon>Eukaryota</taxon>
        <taxon>Viridiplantae</taxon>
        <taxon>Streptophyta</taxon>
        <taxon>Embryophyta</taxon>
        <taxon>Tracheophyta</taxon>
        <taxon>Spermatophyta</taxon>
        <taxon>Magnoliopsida</taxon>
        <taxon>eudicotyledons</taxon>
        <taxon>Gunneridae</taxon>
        <taxon>Pentapetalae</taxon>
        <taxon>rosids</taxon>
        <taxon>fabids</taxon>
        <taxon>Malpighiales</taxon>
        <taxon>Salicaceae</taxon>
        <taxon>Saliceae</taxon>
        <taxon>Populus</taxon>
    </lineage>
</organism>
<keyword evidence="3" id="KW-1185">Reference proteome</keyword>
<evidence type="ECO:0000313" key="3">
    <source>
        <dbReference type="Proteomes" id="UP001164929"/>
    </source>
</evidence>
<evidence type="ECO:0000256" key="1">
    <source>
        <dbReference type="SAM" id="MobiDB-lite"/>
    </source>
</evidence>
<comment type="caution">
    <text evidence="2">The sequence shown here is derived from an EMBL/GenBank/DDBJ whole genome shotgun (WGS) entry which is preliminary data.</text>
</comment>
<dbReference type="EMBL" id="JAQIZT010000008">
    <property type="protein sequence ID" value="KAJ6987268.1"/>
    <property type="molecule type" value="Genomic_DNA"/>
</dbReference>
<name>A0AAD6MKJ9_9ROSI</name>
<evidence type="ECO:0000313" key="2">
    <source>
        <dbReference type="EMBL" id="KAJ6987268.1"/>
    </source>
</evidence>
<sequence length="59" mass="6503">MTRGQYPAKVFGRRSQLRDHSIIPSRLQKSIASPSVIAEERLRGAGDNLDSTETSPALH</sequence>
<dbReference type="AlphaFoldDB" id="A0AAD6MKJ9"/>
<protein>
    <submittedName>
        <fullName evidence="2">Uncharacterized protein</fullName>
    </submittedName>
</protein>
<accession>A0AAD6MKJ9</accession>
<dbReference type="Proteomes" id="UP001164929">
    <property type="component" value="Chromosome 8"/>
</dbReference>